<dbReference type="PROSITE" id="PS50157">
    <property type="entry name" value="ZINC_FINGER_C2H2_2"/>
    <property type="match status" value="3"/>
</dbReference>
<dbReference type="EMBL" id="OV651814">
    <property type="protein sequence ID" value="CAH1105911.1"/>
    <property type="molecule type" value="Genomic_DNA"/>
</dbReference>
<dbReference type="Gene3D" id="3.30.160.60">
    <property type="entry name" value="Classic Zinc Finger"/>
    <property type="match status" value="2"/>
</dbReference>
<dbReference type="PANTHER" id="PTHR24408:SF58">
    <property type="entry name" value="TRANSCRIPTION FACTOR (TFIIIA), PUTATIVE (AFU_ORTHOLOGUE AFUA_1G05150)-RELATED"/>
    <property type="match status" value="1"/>
</dbReference>
<proteinExistence type="predicted"/>
<keyword evidence="8" id="KW-1185">Reference proteome</keyword>
<dbReference type="GO" id="GO:0008270">
    <property type="term" value="F:zinc ion binding"/>
    <property type="evidence" value="ECO:0007669"/>
    <property type="project" value="UniProtKB-KW"/>
</dbReference>
<name>A0A9P0CX66_9CUCU</name>
<reference evidence="7" key="1">
    <citation type="submission" date="2022-01" db="EMBL/GenBank/DDBJ databases">
        <authorList>
            <person name="King R."/>
        </authorList>
    </citation>
    <scope>NUCLEOTIDE SEQUENCE</scope>
</reference>
<dbReference type="OrthoDB" id="10004641at2759"/>
<dbReference type="InterPro" id="IPR013087">
    <property type="entry name" value="Znf_C2H2_type"/>
</dbReference>
<organism evidence="7 8">
    <name type="scientific">Psylliodes chrysocephalus</name>
    <dbReference type="NCBI Taxonomy" id="3402493"/>
    <lineage>
        <taxon>Eukaryota</taxon>
        <taxon>Metazoa</taxon>
        <taxon>Ecdysozoa</taxon>
        <taxon>Arthropoda</taxon>
        <taxon>Hexapoda</taxon>
        <taxon>Insecta</taxon>
        <taxon>Pterygota</taxon>
        <taxon>Neoptera</taxon>
        <taxon>Endopterygota</taxon>
        <taxon>Coleoptera</taxon>
        <taxon>Polyphaga</taxon>
        <taxon>Cucujiformia</taxon>
        <taxon>Chrysomeloidea</taxon>
        <taxon>Chrysomelidae</taxon>
        <taxon>Galerucinae</taxon>
        <taxon>Alticini</taxon>
        <taxon>Psylliodes</taxon>
    </lineage>
</organism>
<dbReference type="PANTHER" id="PTHR24408">
    <property type="entry name" value="ZINC FINGER PROTEIN"/>
    <property type="match status" value="1"/>
</dbReference>
<gene>
    <name evidence="7" type="ORF">PSYICH_LOCUS7239</name>
</gene>
<dbReference type="InterPro" id="IPR036236">
    <property type="entry name" value="Znf_C2H2_sf"/>
</dbReference>
<keyword evidence="3 5" id="KW-0863">Zinc-finger</keyword>
<dbReference type="AlphaFoldDB" id="A0A9P0CX66"/>
<evidence type="ECO:0000256" key="5">
    <source>
        <dbReference type="PROSITE-ProRule" id="PRU00042"/>
    </source>
</evidence>
<protein>
    <recommendedName>
        <fullName evidence="6">C2H2-type domain-containing protein</fullName>
    </recommendedName>
</protein>
<evidence type="ECO:0000256" key="3">
    <source>
        <dbReference type="ARBA" id="ARBA00022771"/>
    </source>
</evidence>
<evidence type="ECO:0000256" key="2">
    <source>
        <dbReference type="ARBA" id="ARBA00022737"/>
    </source>
</evidence>
<evidence type="ECO:0000313" key="7">
    <source>
        <dbReference type="EMBL" id="CAH1105911.1"/>
    </source>
</evidence>
<evidence type="ECO:0000256" key="1">
    <source>
        <dbReference type="ARBA" id="ARBA00022723"/>
    </source>
</evidence>
<feature type="domain" description="C2H2-type" evidence="6">
    <location>
        <begin position="132"/>
        <end position="159"/>
    </location>
</feature>
<dbReference type="GO" id="GO:0043565">
    <property type="term" value="F:sequence-specific DNA binding"/>
    <property type="evidence" value="ECO:0007669"/>
    <property type="project" value="TreeGrafter"/>
</dbReference>
<keyword evidence="1" id="KW-0479">Metal-binding</keyword>
<evidence type="ECO:0000256" key="4">
    <source>
        <dbReference type="ARBA" id="ARBA00022833"/>
    </source>
</evidence>
<feature type="domain" description="C2H2-type" evidence="6">
    <location>
        <begin position="54"/>
        <end position="81"/>
    </location>
</feature>
<sequence>MPLVVLWTILNKDKGGSVRCHQCFKQYKHQITLNRHLRIECGKKSSFACVICQMKCPNCDRIFNKNCTLNFHMKYNCDESPITCPKISCPYVGQRKNMKDHFISQHGGYLTKRYNLYHSTTLEQITGQQYHFACKKCGRAYKRKSSLYNHCRWECGKEPQFKCAYCPYKGRQKIHFIMHVMAKHKEHKQEVLNNAYNK</sequence>
<dbReference type="SMART" id="SM00355">
    <property type="entry name" value="ZnF_C2H2"/>
    <property type="match status" value="5"/>
</dbReference>
<dbReference type="SUPFAM" id="SSF49599">
    <property type="entry name" value="TRAF domain-like"/>
    <property type="match status" value="1"/>
</dbReference>
<keyword evidence="2" id="KW-0677">Repeat</keyword>
<feature type="domain" description="C2H2-type" evidence="6">
    <location>
        <begin position="18"/>
        <end position="45"/>
    </location>
</feature>
<dbReference type="Proteomes" id="UP001153636">
    <property type="component" value="Chromosome 2"/>
</dbReference>
<accession>A0A9P0CX66</accession>
<keyword evidence="4" id="KW-0862">Zinc</keyword>
<dbReference type="SUPFAM" id="SSF57667">
    <property type="entry name" value="beta-beta-alpha zinc fingers"/>
    <property type="match status" value="1"/>
</dbReference>
<dbReference type="GO" id="GO:0000981">
    <property type="term" value="F:DNA-binding transcription factor activity, RNA polymerase II-specific"/>
    <property type="evidence" value="ECO:0007669"/>
    <property type="project" value="TreeGrafter"/>
</dbReference>
<evidence type="ECO:0000259" key="6">
    <source>
        <dbReference type="PROSITE" id="PS50157"/>
    </source>
</evidence>
<evidence type="ECO:0000313" key="8">
    <source>
        <dbReference type="Proteomes" id="UP001153636"/>
    </source>
</evidence>
<dbReference type="GO" id="GO:0005634">
    <property type="term" value="C:nucleus"/>
    <property type="evidence" value="ECO:0007669"/>
    <property type="project" value="TreeGrafter"/>
</dbReference>